<name>A0AAD1XN19_EUPCR</name>
<comment type="caution">
    <text evidence="5">The sequence shown here is derived from an EMBL/GenBank/DDBJ whole genome shotgun (WGS) entry which is preliminary data.</text>
</comment>
<evidence type="ECO:0000256" key="4">
    <source>
        <dbReference type="SAM" id="Phobius"/>
    </source>
</evidence>
<dbReference type="PANTHER" id="PTHR43899">
    <property type="entry name" value="RH59310P"/>
    <property type="match status" value="1"/>
</dbReference>
<dbReference type="PANTHER" id="PTHR43899:SF13">
    <property type="entry name" value="RH59310P"/>
    <property type="match status" value="1"/>
</dbReference>
<keyword evidence="4" id="KW-0812">Transmembrane</keyword>
<dbReference type="Proteomes" id="UP001295684">
    <property type="component" value="Unassembled WGS sequence"/>
</dbReference>
<keyword evidence="6" id="KW-1185">Reference proteome</keyword>
<dbReference type="InterPro" id="IPR036291">
    <property type="entry name" value="NAD(P)-bd_dom_sf"/>
</dbReference>
<feature type="transmembrane region" description="Helical" evidence="4">
    <location>
        <begin position="12"/>
        <end position="33"/>
    </location>
</feature>
<dbReference type="CDD" id="cd05356">
    <property type="entry name" value="17beta-HSD1_like_SDR_c"/>
    <property type="match status" value="1"/>
</dbReference>
<comment type="subcellular location">
    <subcellularLocation>
        <location evidence="1">Endoplasmic reticulum</location>
    </subcellularLocation>
</comment>
<dbReference type="PIRSF" id="PIRSF000126">
    <property type="entry name" value="11-beta-HSD1"/>
    <property type="match status" value="1"/>
</dbReference>
<keyword evidence="4" id="KW-1133">Transmembrane helix</keyword>
<sequence length="322" mass="36413">MFELIWSFNSALAWLIGIYTFVHSMCMITRCLIRNFIRKPLDLTQRYGKGSWVVITGPTGGIGSEYCKQLAKQGFNLVLLGRNKQKLDDLEAELKRDHPQLKTKIVVADFGEDISPEFYEKLYDQMKDLDVSMLINNAAILNSGFFEDSPIQDLISRANLNMGAPALLVRFFINDFLKRGNRTAIINVSSLVNVFPSPFVREYSGSKRFLSLFSYFLHDNYGDKIDVQDLSPGMVSTNMAGNRKSSDTISAEHCVSSSLRDLGQEFCTVPSVIHSLFGQVIFVCYRYLTPVFHGVIVRGAEKDTLASYYRKNKSRVFGEKPS</sequence>
<protein>
    <submittedName>
        <fullName evidence="5">Uncharacterized protein</fullName>
    </submittedName>
</protein>
<dbReference type="Gene3D" id="3.40.50.720">
    <property type="entry name" value="NAD(P)-binding Rossmann-like Domain"/>
    <property type="match status" value="1"/>
</dbReference>
<evidence type="ECO:0000313" key="6">
    <source>
        <dbReference type="Proteomes" id="UP001295684"/>
    </source>
</evidence>
<gene>
    <name evidence="5" type="ORF">ECRASSUSDP1_LOCUS17010</name>
</gene>
<dbReference type="PROSITE" id="PS00061">
    <property type="entry name" value="ADH_SHORT"/>
    <property type="match status" value="1"/>
</dbReference>
<dbReference type="GO" id="GO:0005783">
    <property type="term" value="C:endoplasmic reticulum"/>
    <property type="evidence" value="ECO:0007669"/>
    <property type="project" value="UniProtKB-SubCell"/>
</dbReference>
<keyword evidence="4" id="KW-0472">Membrane</keyword>
<keyword evidence="3" id="KW-0560">Oxidoreductase</keyword>
<dbReference type="Pfam" id="PF00106">
    <property type="entry name" value="adh_short"/>
    <property type="match status" value="1"/>
</dbReference>
<dbReference type="InterPro" id="IPR002347">
    <property type="entry name" value="SDR_fam"/>
</dbReference>
<dbReference type="SUPFAM" id="SSF51735">
    <property type="entry name" value="NAD(P)-binding Rossmann-fold domains"/>
    <property type="match status" value="1"/>
</dbReference>
<evidence type="ECO:0000313" key="5">
    <source>
        <dbReference type="EMBL" id="CAI2375647.1"/>
    </source>
</evidence>
<dbReference type="PRINTS" id="PR00081">
    <property type="entry name" value="GDHRDH"/>
</dbReference>
<evidence type="ECO:0000256" key="1">
    <source>
        <dbReference type="ARBA" id="ARBA00004240"/>
    </source>
</evidence>
<proteinExistence type="inferred from homology"/>
<evidence type="ECO:0000256" key="2">
    <source>
        <dbReference type="ARBA" id="ARBA00006484"/>
    </source>
</evidence>
<comment type="similarity">
    <text evidence="2">Belongs to the short-chain dehydrogenases/reductases (SDR) family.</text>
</comment>
<reference evidence="5" key="1">
    <citation type="submission" date="2023-07" db="EMBL/GenBank/DDBJ databases">
        <authorList>
            <consortium name="AG Swart"/>
            <person name="Singh M."/>
            <person name="Singh A."/>
            <person name="Seah K."/>
            <person name="Emmerich C."/>
        </authorList>
    </citation>
    <scope>NUCLEOTIDE SEQUENCE</scope>
    <source>
        <strain evidence="5">DP1</strain>
    </source>
</reference>
<dbReference type="AlphaFoldDB" id="A0AAD1XN19"/>
<dbReference type="GO" id="GO:0016491">
    <property type="term" value="F:oxidoreductase activity"/>
    <property type="evidence" value="ECO:0007669"/>
    <property type="project" value="UniProtKB-KW"/>
</dbReference>
<dbReference type="InterPro" id="IPR020904">
    <property type="entry name" value="Sc_DH/Rdtase_CS"/>
</dbReference>
<accession>A0AAD1XN19</accession>
<dbReference type="InterPro" id="IPR051019">
    <property type="entry name" value="VLCFA-Steroid_DH"/>
</dbReference>
<evidence type="ECO:0000256" key="3">
    <source>
        <dbReference type="ARBA" id="ARBA00023002"/>
    </source>
</evidence>
<dbReference type="EMBL" id="CAMPGE010017140">
    <property type="protein sequence ID" value="CAI2375647.1"/>
    <property type="molecule type" value="Genomic_DNA"/>
</dbReference>
<organism evidence="5 6">
    <name type="scientific">Euplotes crassus</name>
    <dbReference type="NCBI Taxonomy" id="5936"/>
    <lineage>
        <taxon>Eukaryota</taxon>
        <taxon>Sar</taxon>
        <taxon>Alveolata</taxon>
        <taxon>Ciliophora</taxon>
        <taxon>Intramacronucleata</taxon>
        <taxon>Spirotrichea</taxon>
        <taxon>Hypotrichia</taxon>
        <taxon>Euplotida</taxon>
        <taxon>Euplotidae</taxon>
        <taxon>Moneuplotes</taxon>
    </lineage>
</organism>